<comment type="caution">
    <text evidence="1">The sequence shown here is derived from an EMBL/GenBank/DDBJ whole genome shotgun (WGS) entry which is preliminary data.</text>
</comment>
<evidence type="ECO:0000313" key="1">
    <source>
        <dbReference type="EMBL" id="EMA41164.1"/>
    </source>
</evidence>
<protein>
    <submittedName>
        <fullName evidence="1">Uncharacterized protein</fullName>
    </submittedName>
</protein>
<dbReference type="OrthoDB" id="197996at2157"/>
<gene>
    <name evidence="1" type="ORF">C446_06390</name>
</gene>
<dbReference type="Proteomes" id="UP000011607">
    <property type="component" value="Unassembled WGS sequence"/>
</dbReference>
<dbReference type="EMBL" id="AOMA01000067">
    <property type="protein sequence ID" value="EMA41164.1"/>
    <property type="molecule type" value="Genomic_DNA"/>
</dbReference>
<sequence length="181" mass="20068">MGILDLMLGKTGPGEQGVESASYTLPKDTHGFVYPVAVRRAELEAFDRLIDAEADSPYLEERTDDLQAVFDDVLEDADLDASELVERKRGIRRAVEPVLERWREQVSEDEDVGVVYAIAGTSDDLRAFVKLCKQRDEDADDPFDLPEGFPGAAALLKRVDEATDSQYRAVVHEDLVPGNAE</sequence>
<proteinExistence type="predicted"/>
<reference evidence="1 2" key="1">
    <citation type="journal article" date="2014" name="PLoS Genet.">
        <title>Phylogenetically driven sequencing of extremely halophilic archaea reveals strategies for static and dynamic osmo-response.</title>
        <authorList>
            <person name="Becker E.A."/>
            <person name="Seitzer P.M."/>
            <person name="Tritt A."/>
            <person name="Larsen D."/>
            <person name="Krusor M."/>
            <person name="Yao A.I."/>
            <person name="Wu D."/>
            <person name="Madern D."/>
            <person name="Eisen J.A."/>
            <person name="Darling A.E."/>
            <person name="Facciotti M.T."/>
        </authorList>
    </citation>
    <scope>NUCLEOTIDE SEQUENCE [LARGE SCALE GENOMIC DNA]</scope>
    <source>
        <strain evidence="1 2">JCM 10879</strain>
    </source>
</reference>
<dbReference type="AlphaFoldDB" id="M0M967"/>
<keyword evidence="2" id="KW-1185">Reference proteome</keyword>
<name>M0M967_9EURY</name>
<accession>M0M967</accession>
<organism evidence="1 2">
    <name type="scientific">Halobiforma nitratireducens JCM 10879</name>
    <dbReference type="NCBI Taxonomy" id="1227454"/>
    <lineage>
        <taxon>Archaea</taxon>
        <taxon>Methanobacteriati</taxon>
        <taxon>Methanobacteriota</taxon>
        <taxon>Stenosarchaea group</taxon>
        <taxon>Halobacteria</taxon>
        <taxon>Halobacteriales</taxon>
        <taxon>Natrialbaceae</taxon>
        <taxon>Halobiforma</taxon>
    </lineage>
</organism>
<dbReference type="eggNOG" id="arCOG08899">
    <property type="taxonomic scope" value="Archaea"/>
</dbReference>
<dbReference type="RefSeq" id="WP_006672224.1">
    <property type="nucleotide sequence ID" value="NZ_AOMA01000067.1"/>
</dbReference>
<evidence type="ECO:0000313" key="2">
    <source>
        <dbReference type="Proteomes" id="UP000011607"/>
    </source>
</evidence>